<evidence type="ECO:0000256" key="6">
    <source>
        <dbReference type="ARBA" id="ARBA00023136"/>
    </source>
</evidence>
<evidence type="ECO:0000256" key="1">
    <source>
        <dbReference type="ARBA" id="ARBA00004651"/>
    </source>
</evidence>
<keyword evidence="2" id="KW-0813">Transport</keyword>
<evidence type="ECO:0000256" key="3">
    <source>
        <dbReference type="ARBA" id="ARBA00022475"/>
    </source>
</evidence>
<dbReference type="InterPro" id="IPR001991">
    <property type="entry name" value="Na-dicarboxylate_symporter"/>
</dbReference>
<keyword evidence="5 7" id="KW-1133">Transmembrane helix</keyword>
<dbReference type="GO" id="GO:0005886">
    <property type="term" value="C:plasma membrane"/>
    <property type="evidence" value="ECO:0007669"/>
    <property type="project" value="UniProtKB-SubCell"/>
</dbReference>
<proteinExistence type="predicted"/>
<feature type="transmembrane region" description="Helical" evidence="7">
    <location>
        <begin position="145"/>
        <end position="167"/>
    </location>
</feature>
<evidence type="ECO:0000313" key="9">
    <source>
        <dbReference type="Proteomes" id="UP000027997"/>
    </source>
</evidence>
<reference evidence="8 9" key="1">
    <citation type="submission" date="2014-06" db="EMBL/GenBank/DDBJ databases">
        <title>Whole Genome Sequences of Three Symbiotic Endozoicomonas Bacteria.</title>
        <authorList>
            <person name="Neave M.J."/>
            <person name="Apprill A."/>
            <person name="Voolstra C.R."/>
        </authorList>
    </citation>
    <scope>NUCLEOTIDE SEQUENCE [LARGE SCALE GENOMIC DNA]</scope>
    <source>
        <strain evidence="8 9">DSM 22380</strain>
    </source>
</reference>
<dbReference type="SUPFAM" id="SSF118215">
    <property type="entry name" value="Proton glutamate symport protein"/>
    <property type="match status" value="1"/>
</dbReference>
<dbReference type="GO" id="GO:0006835">
    <property type="term" value="P:dicarboxylic acid transport"/>
    <property type="evidence" value="ECO:0007669"/>
    <property type="project" value="TreeGrafter"/>
</dbReference>
<dbReference type="PANTHER" id="PTHR42865">
    <property type="entry name" value="PROTON/GLUTAMATE-ASPARTATE SYMPORTER"/>
    <property type="match status" value="1"/>
</dbReference>
<dbReference type="PANTHER" id="PTHR42865:SF7">
    <property type="entry name" value="PROTON_GLUTAMATE-ASPARTATE SYMPORTER"/>
    <property type="match status" value="1"/>
</dbReference>
<comment type="caution">
    <text evidence="8">The sequence shown here is derived from an EMBL/GenBank/DDBJ whole genome shotgun (WGS) entry which is preliminary data.</text>
</comment>
<keyword evidence="9" id="KW-1185">Reference proteome</keyword>
<organism evidence="8 9">
    <name type="scientific">Endozoicomonas elysicola</name>
    <dbReference type="NCBI Taxonomy" id="305900"/>
    <lineage>
        <taxon>Bacteria</taxon>
        <taxon>Pseudomonadati</taxon>
        <taxon>Pseudomonadota</taxon>
        <taxon>Gammaproteobacteria</taxon>
        <taxon>Oceanospirillales</taxon>
        <taxon>Endozoicomonadaceae</taxon>
        <taxon>Endozoicomonas</taxon>
    </lineage>
</organism>
<dbReference type="Gene3D" id="1.10.3860.10">
    <property type="entry name" value="Sodium:dicarboxylate symporter"/>
    <property type="match status" value="1"/>
</dbReference>
<dbReference type="eggNOG" id="COG1301">
    <property type="taxonomic scope" value="Bacteria"/>
</dbReference>
<feature type="transmembrane region" description="Helical" evidence="7">
    <location>
        <begin position="223"/>
        <end position="250"/>
    </location>
</feature>
<dbReference type="PRINTS" id="PR00173">
    <property type="entry name" value="EDTRNSPORT"/>
</dbReference>
<evidence type="ECO:0000256" key="7">
    <source>
        <dbReference type="SAM" id="Phobius"/>
    </source>
</evidence>
<comment type="subcellular location">
    <subcellularLocation>
        <location evidence="1">Cell membrane</location>
        <topology evidence="1">Multi-pass membrane protein</topology>
    </subcellularLocation>
</comment>
<dbReference type="Pfam" id="PF00375">
    <property type="entry name" value="SDF"/>
    <property type="match status" value="1"/>
</dbReference>
<feature type="transmembrane region" description="Helical" evidence="7">
    <location>
        <begin position="44"/>
        <end position="66"/>
    </location>
</feature>
<keyword evidence="4 7" id="KW-0812">Transmembrane</keyword>
<keyword evidence="6 7" id="KW-0472">Membrane</keyword>
<dbReference type="AlphaFoldDB" id="A0A081K8Q4"/>
<evidence type="ECO:0000313" key="8">
    <source>
        <dbReference type="EMBL" id="KEI70530.1"/>
    </source>
</evidence>
<feature type="transmembrane region" description="Helical" evidence="7">
    <location>
        <begin position="86"/>
        <end position="108"/>
    </location>
</feature>
<keyword evidence="3" id="KW-1003">Cell membrane</keyword>
<protein>
    <submittedName>
        <fullName evidence="8">Sodium:glutamate symporter</fullName>
    </submittedName>
</protein>
<evidence type="ECO:0000256" key="4">
    <source>
        <dbReference type="ARBA" id="ARBA00022692"/>
    </source>
</evidence>
<dbReference type="EMBL" id="JOJP01000001">
    <property type="protein sequence ID" value="KEI70530.1"/>
    <property type="molecule type" value="Genomic_DNA"/>
</dbReference>
<evidence type="ECO:0000256" key="5">
    <source>
        <dbReference type="ARBA" id="ARBA00022989"/>
    </source>
</evidence>
<sequence length="437" mass="45940">MQKSLAPQILIALILGMVTGITIQLASSPEGIIQEYLVSGLFHAAGVMFVAMIKMLVVPLIFVSIVHAVCSLNDITQVGRLGVKTFGIYLGNTLFAIISAIVITLVIAPGTGANLGHVDQLVRSGQSELPSLLGMIINVVPVNPFQAVVEGNILQILFMAIITGIAIKKLENHETHSVSNAFSLANSVMMKLIGMVMSLAPYGVFFLTAKLAATLNGSSILSVLSYVVTCLLIMCLWLFVIYPILIGLVIKRSPMVFIRHTREQVMFALSTASSNASIPITYQTLIQKFKVPDHIAGFTVPLGATINMSGSAIYMTVAALFVANAWHVDLTLLELGTMGFTTFLLAVATGGIPGGAAVSTGVLLHTMGLPIEAMAIILATDRITDAGCTVTNVVGNTVAGILCSVGETAPEVSEDTPAKSESVAIDSATLQGKPDLC</sequence>
<accession>A0A081K8Q4</accession>
<dbReference type="Proteomes" id="UP000027997">
    <property type="component" value="Unassembled WGS sequence"/>
</dbReference>
<dbReference type="GO" id="GO:0015293">
    <property type="term" value="F:symporter activity"/>
    <property type="evidence" value="ECO:0007669"/>
    <property type="project" value="UniProtKB-KW"/>
</dbReference>
<gene>
    <name evidence="8" type="ORF">GV64_07060</name>
</gene>
<dbReference type="STRING" id="305900.GV64_07060"/>
<feature type="transmembrane region" description="Helical" evidence="7">
    <location>
        <begin position="295"/>
        <end position="323"/>
    </location>
</feature>
<feature type="transmembrane region" description="Helical" evidence="7">
    <location>
        <begin position="188"/>
        <end position="211"/>
    </location>
</feature>
<dbReference type="InterPro" id="IPR036458">
    <property type="entry name" value="Na:dicarbo_symporter_sf"/>
</dbReference>
<evidence type="ECO:0000256" key="2">
    <source>
        <dbReference type="ARBA" id="ARBA00022448"/>
    </source>
</evidence>
<name>A0A081K8Q4_9GAMM</name>